<accession>A0A0F9FBT5</accession>
<evidence type="ECO:0000313" key="1">
    <source>
        <dbReference type="EMBL" id="KKL83683.1"/>
    </source>
</evidence>
<dbReference type="EMBL" id="LAZR01021915">
    <property type="protein sequence ID" value="KKL83683.1"/>
    <property type="molecule type" value="Genomic_DNA"/>
</dbReference>
<sequence>MSLKNRVKNIDLEFILINKVNELKRYTLVWEWMEEHQLGNYIKYADLVRLIQDGFSGISVDKIKWDETKNGKKRKDV</sequence>
<proteinExistence type="predicted"/>
<comment type="caution">
    <text evidence="1">The sequence shown here is derived from an EMBL/GenBank/DDBJ whole genome shotgun (WGS) entry which is preliminary data.</text>
</comment>
<name>A0A0F9FBT5_9ZZZZ</name>
<protein>
    <submittedName>
        <fullName evidence="1">Uncharacterized protein</fullName>
    </submittedName>
</protein>
<reference evidence="1" key="1">
    <citation type="journal article" date="2015" name="Nature">
        <title>Complex archaea that bridge the gap between prokaryotes and eukaryotes.</title>
        <authorList>
            <person name="Spang A."/>
            <person name="Saw J.H."/>
            <person name="Jorgensen S.L."/>
            <person name="Zaremba-Niedzwiedzka K."/>
            <person name="Martijn J."/>
            <person name="Lind A.E."/>
            <person name="van Eijk R."/>
            <person name="Schleper C."/>
            <person name="Guy L."/>
            <person name="Ettema T.J."/>
        </authorList>
    </citation>
    <scope>NUCLEOTIDE SEQUENCE</scope>
</reference>
<gene>
    <name evidence="1" type="ORF">LCGC14_1972330</name>
</gene>
<organism evidence="1">
    <name type="scientific">marine sediment metagenome</name>
    <dbReference type="NCBI Taxonomy" id="412755"/>
    <lineage>
        <taxon>unclassified sequences</taxon>
        <taxon>metagenomes</taxon>
        <taxon>ecological metagenomes</taxon>
    </lineage>
</organism>
<dbReference type="AlphaFoldDB" id="A0A0F9FBT5"/>